<dbReference type="EMBL" id="JAFREP010000009">
    <property type="protein sequence ID" value="MBO1319255.1"/>
    <property type="molecule type" value="Genomic_DNA"/>
</dbReference>
<evidence type="ECO:0000313" key="3">
    <source>
        <dbReference type="Proteomes" id="UP000664417"/>
    </source>
</evidence>
<accession>A0A8J7QJC1</accession>
<evidence type="ECO:0000256" key="1">
    <source>
        <dbReference type="SAM" id="MobiDB-lite"/>
    </source>
</evidence>
<evidence type="ECO:0000313" key="2">
    <source>
        <dbReference type="EMBL" id="MBO1319255.1"/>
    </source>
</evidence>
<keyword evidence="3" id="KW-1185">Reference proteome</keyword>
<sequence>MTNIDSVDAPAPAKEEKVEPKLISIDFLDGDDDTDVPQDRKQWVNLPRDAKWVDGTNIPNIDRLTEKPRVKVRFDEKGSHPFKVKYDPGGSNLIYTGGEQGRNPLFKYEETQKNYTTDGDGTKIIPTDWFINVCGMNVWRLEAEDDKGNKAQSHNLIGWRMIYLVEAVMTGVTANAAASLATLTGEYAKHGIHIDVLPRVNMTHMENIGANDSGTFISNTRTAYNGSQGPGKEPYTVVVGYTDHLAVRDDADQFVEPGVAAGPGTAKFTVQITDGSGNDKFLWNNIVTGEDWYVSCTFLPDPPPPPPAPVAPHSGITGFLLGLIGMNNPPPAPPAPPAPVAVNIPKADCVGKPKWAVLPDALNAVEIDLSGLPAATGTLTLTVNTVNRMRAGLSFGGGNLICVCTKAWWQVSSEADQNQVMIHELGHKIYMVVDGSGKQPDAVATQYDGKGHVGSHCYFPLGVLPSYGGVGGSGCVMFGATNGVSAFCVNCDPAVKKMDISDGWARL</sequence>
<feature type="region of interest" description="Disordered" evidence="1">
    <location>
        <begin position="1"/>
        <end position="21"/>
    </location>
</feature>
<name>A0A8J7QJC1_9BACT</name>
<comment type="caution">
    <text evidence="2">The sequence shown here is derived from an EMBL/GenBank/DDBJ whole genome shotgun (WGS) entry which is preliminary data.</text>
</comment>
<dbReference type="AlphaFoldDB" id="A0A8J7QJC1"/>
<proteinExistence type="predicted"/>
<organism evidence="2 3">
    <name type="scientific">Acanthopleuribacter pedis</name>
    <dbReference type="NCBI Taxonomy" id="442870"/>
    <lineage>
        <taxon>Bacteria</taxon>
        <taxon>Pseudomonadati</taxon>
        <taxon>Acidobacteriota</taxon>
        <taxon>Holophagae</taxon>
        <taxon>Acanthopleuribacterales</taxon>
        <taxon>Acanthopleuribacteraceae</taxon>
        <taxon>Acanthopleuribacter</taxon>
    </lineage>
</organism>
<protein>
    <submittedName>
        <fullName evidence="2">Uncharacterized protein</fullName>
    </submittedName>
</protein>
<dbReference type="Proteomes" id="UP000664417">
    <property type="component" value="Unassembled WGS sequence"/>
</dbReference>
<reference evidence="2" key="1">
    <citation type="submission" date="2021-03" db="EMBL/GenBank/DDBJ databases">
        <authorList>
            <person name="Wang G."/>
        </authorList>
    </citation>
    <scope>NUCLEOTIDE SEQUENCE</scope>
    <source>
        <strain evidence="2">KCTC 12899</strain>
    </source>
</reference>
<dbReference type="RefSeq" id="WP_207859076.1">
    <property type="nucleotide sequence ID" value="NZ_JAFREP010000009.1"/>
</dbReference>
<gene>
    <name evidence="2" type="ORF">J3U88_12355</name>
</gene>